<name>A0ABY7QA21_9ACTN</name>
<dbReference type="EMBL" id="CP115450">
    <property type="protein sequence ID" value="WBP89498.1"/>
    <property type="molecule type" value="Genomic_DNA"/>
</dbReference>
<sequence length="110" mass="11910">MTLDDLIATLEAADPDLVIADGFTNPHSYRGDYYDLAFEPTTNVRVGDMLAEAREALGTTYQGWKGGDFTMQGYTDCWLAEEGFSGGETLGPLLLKLMLQQTVNPAGGAR</sequence>
<protein>
    <submittedName>
        <fullName evidence="1">Uncharacterized protein</fullName>
    </submittedName>
</protein>
<dbReference type="RefSeq" id="WP_270147838.1">
    <property type="nucleotide sequence ID" value="NZ_CP115450.1"/>
</dbReference>
<evidence type="ECO:0000313" key="2">
    <source>
        <dbReference type="Proteomes" id="UP001212821"/>
    </source>
</evidence>
<evidence type="ECO:0000313" key="1">
    <source>
        <dbReference type="EMBL" id="WBP89498.1"/>
    </source>
</evidence>
<reference evidence="2" key="1">
    <citation type="submission" date="2022-12" db="EMBL/GenBank/DDBJ databases">
        <authorList>
            <person name="Mo P."/>
        </authorList>
    </citation>
    <scope>NUCLEOTIDE SEQUENCE [LARGE SCALE GENOMIC DNA]</scope>
    <source>
        <strain evidence="2">HUAS 3-15</strain>
    </source>
</reference>
<dbReference type="Proteomes" id="UP001212821">
    <property type="component" value="Chromosome"/>
</dbReference>
<keyword evidence="2" id="KW-1185">Reference proteome</keyword>
<organism evidence="1 2">
    <name type="scientific">Kitasatospora cathayae</name>
    <dbReference type="NCBI Taxonomy" id="3004092"/>
    <lineage>
        <taxon>Bacteria</taxon>
        <taxon>Bacillati</taxon>
        <taxon>Actinomycetota</taxon>
        <taxon>Actinomycetes</taxon>
        <taxon>Kitasatosporales</taxon>
        <taxon>Streptomycetaceae</taxon>
        <taxon>Kitasatospora</taxon>
    </lineage>
</organism>
<accession>A0ABY7QA21</accession>
<proteinExistence type="predicted"/>
<gene>
    <name evidence="1" type="ORF">O1G21_29105</name>
</gene>